<evidence type="ECO:0000256" key="5">
    <source>
        <dbReference type="ARBA" id="ARBA00023136"/>
    </source>
</evidence>
<dbReference type="CDD" id="cd18774">
    <property type="entry name" value="PDC2_HK_sensor"/>
    <property type="match status" value="1"/>
</dbReference>
<protein>
    <submittedName>
        <fullName evidence="11">Methyl-accepting chemotaxis protein</fullName>
    </submittedName>
</protein>
<dbReference type="InterPro" id="IPR051310">
    <property type="entry name" value="MCP_chemotaxis"/>
</dbReference>
<dbReference type="PANTHER" id="PTHR43531:SF5">
    <property type="entry name" value="METHYL-ACCEPTING CHEMOTAXIS PROTEIN III"/>
    <property type="match status" value="1"/>
</dbReference>
<dbReference type="PROSITE" id="PS50111">
    <property type="entry name" value="CHEMOTAXIS_TRANSDUC_2"/>
    <property type="match status" value="1"/>
</dbReference>
<evidence type="ECO:0000256" key="6">
    <source>
        <dbReference type="ARBA" id="ARBA00029447"/>
    </source>
</evidence>
<evidence type="ECO:0000256" key="8">
    <source>
        <dbReference type="SAM" id="Phobius"/>
    </source>
</evidence>
<dbReference type="InterPro" id="IPR003660">
    <property type="entry name" value="HAMP_dom"/>
</dbReference>
<dbReference type="PROSITE" id="PS50885">
    <property type="entry name" value="HAMP"/>
    <property type="match status" value="1"/>
</dbReference>
<dbReference type="SMART" id="SM00283">
    <property type="entry name" value="MA"/>
    <property type="match status" value="1"/>
</dbReference>
<evidence type="ECO:0000259" key="10">
    <source>
        <dbReference type="PROSITE" id="PS50885"/>
    </source>
</evidence>
<dbReference type="FunFam" id="1.10.287.950:FF:000001">
    <property type="entry name" value="Methyl-accepting chemotaxis sensory transducer"/>
    <property type="match status" value="1"/>
</dbReference>
<evidence type="ECO:0000256" key="7">
    <source>
        <dbReference type="PROSITE-ProRule" id="PRU00284"/>
    </source>
</evidence>
<accession>A0ABD4Z4A7</accession>
<dbReference type="InterPro" id="IPR033480">
    <property type="entry name" value="sCache_2"/>
</dbReference>
<dbReference type="GO" id="GO:0006935">
    <property type="term" value="P:chemotaxis"/>
    <property type="evidence" value="ECO:0007669"/>
    <property type="project" value="UniProtKB-ARBA"/>
</dbReference>
<dbReference type="Pfam" id="PF17200">
    <property type="entry name" value="sCache_2"/>
    <property type="match status" value="1"/>
</dbReference>
<dbReference type="AlphaFoldDB" id="A0ABD4Z4A7"/>
<evidence type="ECO:0000313" key="11">
    <source>
        <dbReference type="EMBL" id="MDH1181409.1"/>
    </source>
</evidence>
<evidence type="ECO:0000256" key="2">
    <source>
        <dbReference type="ARBA" id="ARBA00022475"/>
    </source>
</evidence>
<name>A0ABD4Z4A7_9BURK</name>
<keyword evidence="2" id="KW-1003">Cell membrane</keyword>
<dbReference type="PANTHER" id="PTHR43531">
    <property type="entry name" value="PROTEIN ICFG"/>
    <property type="match status" value="1"/>
</dbReference>
<comment type="caution">
    <text evidence="11">The sequence shown here is derived from an EMBL/GenBank/DDBJ whole genome shotgun (WGS) entry which is preliminary data.</text>
</comment>
<dbReference type="RefSeq" id="WP_062840392.1">
    <property type="nucleotide sequence ID" value="NZ_CP082965.1"/>
</dbReference>
<feature type="transmembrane region" description="Helical" evidence="8">
    <location>
        <begin position="12"/>
        <end position="30"/>
    </location>
</feature>
<feature type="domain" description="Methyl-accepting transducer" evidence="9">
    <location>
        <begin position="265"/>
        <end position="494"/>
    </location>
</feature>
<keyword evidence="3 8" id="KW-0812">Transmembrane</keyword>
<dbReference type="GO" id="GO:0005886">
    <property type="term" value="C:plasma membrane"/>
    <property type="evidence" value="ECO:0007669"/>
    <property type="project" value="UniProtKB-SubCell"/>
</dbReference>
<gene>
    <name evidence="11" type="ORF">N5C72_25315</name>
</gene>
<keyword evidence="5 8" id="KW-0472">Membrane</keyword>
<evidence type="ECO:0000313" key="12">
    <source>
        <dbReference type="Proteomes" id="UP001158644"/>
    </source>
</evidence>
<organism evidence="11 12">
    <name type="scientific">Achromobacter mucicolens</name>
    <dbReference type="NCBI Taxonomy" id="1389922"/>
    <lineage>
        <taxon>Bacteria</taxon>
        <taxon>Pseudomonadati</taxon>
        <taxon>Pseudomonadota</taxon>
        <taxon>Betaproteobacteria</taxon>
        <taxon>Burkholderiales</taxon>
        <taxon>Alcaligenaceae</taxon>
        <taxon>Achromobacter</taxon>
    </lineage>
</organism>
<comment type="similarity">
    <text evidence="6">Belongs to the methyl-accepting chemotaxis (MCP) protein family.</text>
</comment>
<dbReference type="Pfam" id="PF00672">
    <property type="entry name" value="HAMP"/>
    <property type="match status" value="1"/>
</dbReference>
<evidence type="ECO:0000256" key="3">
    <source>
        <dbReference type="ARBA" id="ARBA00022692"/>
    </source>
</evidence>
<dbReference type="InterPro" id="IPR004089">
    <property type="entry name" value="MCPsignal_dom"/>
</dbReference>
<dbReference type="Gene3D" id="1.10.287.950">
    <property type="entry name" value="Methyl-accepting chemotaxis protein"/>
    <property type="match status" value="1"/>
</dbReference>
<evidence type="ECO:0000256" key="4">
    <source>
        <dbReference type="ARBA" id="ARBA00022989"/>
    </source>
</evidence>
<dbReference type="SMART" id="SM00304">
    <property type="entry name" value="HAMP"/>
    <property type="match status" value="1"/>
</dbReference>
<dbReference type="CDD" id="cd11386">
    <property type="entry name" value="MCP_signal"/>
    <property type="match status" value="1"/>
</dbReference>
<feature type="domain" description="HAMP" evidence="10">
    <location>
        <begin position="208"/>
        <end position="260"/>
    </location>
</feature>
<evidence type="ECO:0000259" key="9">
    <source>
        <dbReference type="PROSITE" id="PS50111"/>
    </source>
</evidence>
<dbReference type="GO" id="GO:0007165">
    <property type="term" value="P:signal transduction"/>
    <property type="evidence" value="ECO:0007669"/>
    <property type="project" value="UniProtKB-KW"/>
</dbReference>
<comment type="subcellular location">
    <subcellularLocation>
        <location evidence="1">Cell membrane</location>
        <topology evidence="1">Multi-pass membrane protein</topology>
    </subcellularLocation>
</comment>
<proteinExistence type="inferred from homology"/>
<feature type="transmembrane region" description="Helical" evidence="8">
    <location>
        <begin position="190"/>
        <end position="207"/>
    </location>
</feature>
<keyword evidence="7" id="KW-0807">Transducer</keyword>
<dbReference type="Proteomes" id="UP001158644">
    <property type="component" value="Unassembled WGS sequence"/>
</dbReference>
<dbReference type="CDD" id="cd06225">
    <property type="entry name" value="HAMP"/>
    <property type="match status" value="1"/>
</dbReference>
<dbReference type="SMART" id="SM01049">
    <property type="entry name" value="Cache_2"/>
    <property type="match status" value="1"/>
</dbReference>
<dbReference type="EMBL" id="JAOBZK010000055">
    <property type="protein sequence ID" value="MDH1181409.1"/>
    <property type="molecule type" value="Genomic_DNA"/>
</dbReference>
<evidence type="ECO:0000256" key="1">
    <source>
        <dbReference type="ARBA" id="ARBA00004651"/>
    </source>
</evidence>
<dbReference type="Pfam" id="PF00015">
    <property type="entry name" value="MCPsignal"/>
    <property type="match status" value="1"/>
</dbReference>
<keyword evidence="4 8" id="KW-1133">Transmembrane helix</keyword>
<sequence>MSHSSLRRELLWFVFAIGAAVLALGVWDAWQRRAEMMEDRKTELRHVIDMAAGVVSGGKRRVQEGVPLAEAKRDVARQLSAMRYGADGYVGAFGDDYDLLVHPDAKRVGTNVRATRDSDGQPLFENLYAQGKAGGGYVRYLFPRPGAEDPLPKLTYAAYDPEWGWLMFTGLYVDDVDAAFYGTLWRQGSVTLVLLALVLTAALRFFSTHILRPLDEAVAVCERVANGDLSSAISHHHRGEIGRLFGAMARMQQRLDAAVRTIVHSTASIAAASRQIAAGSVDLSDRTEQQAAALEQTAASVEEITATARQSAEHVREVSALAAEAARLARQGSDETQHAIDAMREISHSSQRIDEIIRLIDEIAFQTNILALNAAVEAARAGEQGRGFAVVAGEVRALAQRSATAAKEIKTLIEASSASVARGSQRVEQASATMGSVLESAATSAPLMSEIATASGEQSAGIEQINVTVTHLDGATQQNAALVQEFAASAATLHGQAGDLARAVSIFRLSATGQPMPG</sequence>
<dbReference type="SUPFAM" id="SSF58104">
    <property type="entry name" value="Methyl-accepting chemotaxis protein (MCP) signaling domain"/>
    <property type="match status" value="1"/>
</dbReference>
<dbReference type="Gene3D" id="3.30.450.20">
    <property type="entry name" value="PAS domain"/>
    <property type="match status" value="1"/>
</dbReference>
<reference evidence="11 12" key="1">
    <citation type="submission" date="2022-09" db="EMBL/GenBank/DDBJ databases">
        <title>Intensive care unit water sources are persistently colonized with multi-drug resistant bacteria and are the site of extensive horizontal gene transfer of antibiotic resistance genes.</title>
        <authorList>
            <person name="Diorio-Toth L."/>
        </authorList>
    </citation>
    <scope>NUCLEOTIDE SEQUENCE [LARGE SCALE GENOMIC DNA]</scope>
    <source>
        <strain evidence="11 12">GD03967</strain>
    </source>
</reference>